<evidence type="ECO:0000256" key="5">
    <source>
        <dbReference type="HAMAP-Rule" id="MF_01334"/>
    </source>
</evidence>
<dbReference type="Pfam" id="PF01386">
    <property type="entry name" value="Ribosomal_L25p"/>
    <property type="match status" value="1"/>
</dbReference>
<comment type="subunit">
    <text evidence="5">Part of the 50S ribosomal subunit; part of the 5S rRNA/L5/L18/L25 subcomplex. Contacts the 5S rRNA. Binds to the 5S rRNA independently of L5 and L18.</text>
</comment>
<evidence type="ECO:0000313" key="10">
    <source>
        <dbReference type="Proteomes" id="UP000316199"/>
    </source>
</evidence>
<gene>
    <name evidence="5" type="primary">rplY</name>
    <name evidence="5" type="synonym">ctc</name>
    <name evidence="9" type="ORF">EVA68_04140</name>
</gene>
<keyword evidence="2 5" id="KW-0694">RNA-binding</keyword>
<dbReference type="Gene3D" id="2.170.120.20">
    <property type="entry name" value="Ribosomal protein L25, beta domain"/>
    <property type="match status" value="1"/>
</dbReference>
<dbReference type="InterPro" id="IPR020056">
    <property type="entry name" value="Rbsml_bL25/Gln-tRNA_synth_N"/>
</dbReference>
<dbReference type="AlphaFoldDB" id="A0A520S204"/>
<dbReference type="NCBIfam" id="NF004130">
    <property type="entry name" value="PRK05618.1-5"/>
    <property type="match status" value="1"/>
</dbReference>
<evidence type="ECO:0000256" key="1">
    <source>
        <dbReference type="ARBA" id="ARBA00022730"/>
    </source>
</evidence>
<evidence type="ECO:0000256" key="4">
    <source>
        <dbReference type="ARBA" id="ARBA00023274"/>
    </source>
</evidence>
<dbReference type="GO" id="GO:0008097">
    <property type="term" value="F:5S rRNA binding"/>
    <property type="evidence" value="ECO:0007669"/>
    <property type="project" value="InterPro"/>
</dbReference>
<comment type="function">
    <text evidence="5">This is one of the proteins that binds to the 5S RNA in the ribosome where it forms part of the central protuberance.</text>
</comment>
<keyword evidence="3 5" id="KW-0689">Ribosomal protein</keyword>
<accession>A0A520S204</accession>
<reference evidence="9 10" key="1">
    <citation type="submission" date="2019-02" db="EMBL/GenBank/DDBJ databases">
        <title>Prokaryotic population dynamics and viral predation in marine succession experiment using metagenomics: the confinement effect.</title>
        <authorList>
            <person name="Haro-Moreno J.M."/>
            <person name="Rodriguez-Valera F."/>
            <person name="Lopez-Perez M."/>
        </authorList>
    </citation>
    <scope>NUCLEOTIDE SEQUENCE [LARGE SCALE GENOMIC DNA]</scope>
    <source>
        <strain evidence="9">MED-G157</strain>
    </source>
</reference>
<feature type="region of interest" description="Disordered" evidence="6">
    <location>
        <begin position="196"/>
        <end position="230"/>
    </location>
</feature>
<evidence type="ECO:0000259" key="8">
    <source>
        <dbReference type="Pfam" id="PF14693"/>
    </source>
</evidence>
<comment type="similarity">
    <text evidence="5">Belongs to the bacterial ribosomal protein bL25 family. CTC subfamily.</text>
</comment>
<dbReference type="InterPro" id="IPR001021">
    <property type="entry name" value="Ribosomal_bL25_long"/>
</dbReference>
<proteinExistence type="inferred from homology"/>
<protein>
    <recommendedName>
        <fullName evidence="5">Large ribosomal subunit protein bL25</fullName>
    </recommendedName>
    <alternativeName>
        <fullName evidence="5">General stress protein CTC</fullName>
    </alternativeName>
</protein>
<feature type="domain" description="Large ribosomal subunit protein bL25 beta" evidence="8">
    <location>
        <begin position="104"/>
        <end position="190"/>
    </location>
</feature>
<evidence type="ECO:0000256" key="6">
    <source>
        <dbReference type="SAM" id="MobiDB-lite"/>
    </source>
</evidence>
<dbReference type="NCBIfam" id="NF004128">
    <property type="entry name" value="PRK05618.1-2"/>
    <property type="match status" value="1"/>
</dbReference>
<sequence length="230" mass="25179">MADLFQLKTALRNNIGKGASRRLRREGDLVPAILYGAGENPQTLSIPHKDLYKSCQDEAFFSRIISLVVDGEKQDAIVKDLQRHPSKDRILHVDFFRVQMDQEIIVEVPLHFLNEDNCVGVKQGGGNISHPMTSVEISCLPGKLPEFIEVDIADLEVGSSIHMSELKLVEGLTIPVLAQGADYDQVVVACNLMRRAEDGETTETDQEADGEQTSEAGSAETGSSDGTDNE</sequence>
<evidence type="ECO:0000313" key="9">
    <source>
        <dbReference type="EMBL" id="RZO76476.1"/>
    </source>
</evidence>
<dbReference type="Pfam" id="PF14693">
    <property type="entry name" value="Ribosomal_TL5_C"/>
    <property type="match status" value="1"/>
</dbReference>
<keyword evidence="4 5" id="KW-0687">Ribonucleoprotein</keyword>
<feature type="domain" description="Large ribosomal subunit protein bL25 L25" evidence="7">
    <location>
        <begin position="7"/>
        <end position="95"/>
    </location>
</feature>
<evidence type="ECO:0000256" key="2">
    <source>
        <dbReference type="ARBA" id="ARBA00022884"/>
    </source>
</evidence>
<feature type="compositionally biased region" description="Acidic residues" evidence="6">
    <location>
        <begin position="199"/>
        <end position="212"/>
    </location>
</feature>
<dbReference type="EMBL" id="SHAG01000011">
    <property type="protein sequence ID" value="RZO76476.1"/>
    <property type="molecule type" value="Genomic_DNA"/>
</dbReference>
<dbReference type="InterPro" id="IPR011035">
    <property type="entry name" value="Ribosomal_bL25/Gln-tRNA_synth"/>
</dbReference>
<dbReference type="Gene3D" id="2.40.240.10">
    <property type="entry name" value="Ribosomal Protein L25, Chain P"/>
    <property type="match status" value="1"/>
</dbReference>
<dbReference type="SUPFAM" id="SSF50715">
    <property type="entry name" value="Ribosomal protein L25-like"/>
    <property type="match status" value="1"/>
</dbReference>
<dbReference type="CDD" id="cd00495">
    <property type="entry name" value="Ribosomal_L25_TL5_CTC"/>
    <property type="match status" value="1"/>
</dbReference>
<feature type="compositionally biased region" description="Polar residues" evidence="6">
    <location>
        <begin position="213"/>
        <end position="230"/>
    </location>
</feature>
<dbReference type="NCBIfam" id="NF004612">
    <property type="entry name" value="PRK05943.1"/>
    <property type="match status" value="1"/>
</dbReference>
<comment type="caution">
    <text evidence="9">The sequence shown here is derived from an EMBL/GenBank/DDBJ whole genome shotgun (WGS) entry which is preliminary data.</text>
</comment>
<dbReference type="InterPro" id="IPR020057">
    <property type="entry name" value="Ribosomal_bL25_b-dom"/>
</dbReference>
<dbReference type="PANTHER" id="PTHR33284:SF1">
    <property type="entry name" value="RIBOSOMAL PROTEIN L25_GLN-TRNA SYNTHETASE, ANTI-CODON-BINDING DOMAIN-CONTAINING PROTEIN"/>
    <property type="match status" value="1"/>
</dbReference>
<dbReference type="GO" id="GO:0006412">
    <property type="term" value="P:translation"/>
    <property type="evidence" value="ECO:0007669"/>
    <property type="project" value="UniProtKB-UniRule"/>
</dbReference>
<dbReference type="GO" id="GO:0022625">
    <property type="term" value="C:cytosolic large ribosomal subunit"/>
    <property type="evidence" value="ECO:0007669"/>
    <property type="project" value="TreeGrafter"/>
</dbReference>
<dbReference type="GO" id="GO:0003735">
    <property type="term" value="F:structural constituent of ribosome"/>
    <property type="evidence" value="ECO:0007669"/>
    <property type="project" value="InterPro"/>
</dbReference>
<dbReference type="Proteomes" id="UP000316199">
    <property type="component" value="Unassembled WGS sequence"/>
</dbReference>
<dbReference type="InterPro" id="IPR037121">
    <property type="entry name" value="Ribosomal_bL25_C"/>
</dbReference>
<keyword evidence="1 5" id="KW-0699">rRNA-binding</keyword>
<dbReference type="InterPro" id="IPR020930">
    <property type="entry name" value="Ribosomal_uL5_bac-type"/>
</dbReference>
<name>A0A520S204_9GAMM</name>
<dbReference type="InterPro" id="IPR029751">
    <property type="entry name" value="Ribosomal_L25_dom"/>
</dbReference>
<dbReference type="NCBIfam" id="TIGR00731">
    <property type="entry name" value="bL25_bact_ctc"/>
    <property type="match status" value="1"/>
</dbReference>
<organism evidence="9 10">
    <name type="scientific">OM182 bacterium</name>
    <dbReference type="NCBI Taxonomy" id="2510334"/>
    <lineage>
        <taxon>Bacteria</taxon>
        <taxon>Pseudomonadati</taxon>
        <taxon>Pseudomonadota</taxon>
        <taxon>Gammaproteobacteria</taxon>
        <taxon>OMG group</taxon>
        <taxon>OM182 clade</taxon>
    </lineage>
</organism>
<dbReference type="HAMAP" id="MF_01334">
    <property type="entry name" value="Ribosomal_bL25_CTC"/>
    <property type="match status" value="1"/>
</dbReference>
<dbReference type="PANTHER" id="PTHR33284">
    <property type="entry name" value="RIBOSOMAL PROTEIN L25/GLN-TRNA SYNTHETASE, ANTI-CODON-BINDING DOMAIN-CONTAINING PROTEIN"/>
    <property type="match status" value="1"/>
</dbReference>
<evidence type="ECO:0000256" key="3">
    <source>
        <dbReference type="ARBA" id="ARBA00022980"/>
    </source>
</evidence>
<evidence type="ECO:0000259" key="7">
    <source>
        <dbReference type="Pfam" id="PF01386"/>
    </source>
</evidence>